<name>A0ACC0YL89_9ROSI</name>
<organism evidence="1 2">
    <name type="scientific">Pistacia integerrima</name>
    <dbReference type="NCBI Taxonomy" id="434235"/>
    <lineage>
        <taxon>Eukaryota</taxon>
        <taxon>Viridiplantae</taxon>
        <taxon>Streptophyta</taxon>
        <taxon>Embryophyta</taxon>
        <taxon>Tracheophyta</taxon>
        <taxon>Spermatophyta</taxon>
        <taxon>Magnoliopsida</taxon>
        <taxon>eudicotyledons</taxon>
        <taxon>Gunneridae</taxon>
        <taxon>Pentapetalae</taxon>
        <taxon>rosids</taxon>
        <taxon>malvids</taxon>
        <taxon>Sapindales</taxon>
        <taxon>Anacardiaceae</taxon>
        <taxon>Pistacia</taxon>
    </lineage>
</organism>
<sequence length="829" mass="92428">MGSADDRTFKANFSGDGVTKLRDRVKDKLKEFMGDYTDDTLVRIEKFQMTRGTRGNLTRALELQIFLLGFCYRIPCLVVLQIYSLLLRLVRAFSNWELDSVYALPGMLLELQGMILHYQADNSNLFSEYGIWDYVIVLLRNGRRKEEARNELNVFLGDDSVSFVSWLWDHLASNLNLYVHSEESHTNEMVKMKPTLGDQGGSNDSPQLDSESERGKPNKLSRSRHNREWKGLARNAAEPPPLRSSEVDNIYLEEKSGAEVNHAKKTPSPPRPRVQMKRSRPDDRQHTKREVVGQPTIAASRRLLQFAVRDAVGTTRPSSSGKEPQLKRLRSVVSTSSADSELVERPRRIRSVATVPNPLATVIKAVAEAAEDVVRVKSTGSVFDRLGRGMDVSEMADHHAELTEAVVEDREYENFDQVQEQTSSAYVDRHEYSGQYVGNMRMIESDNGLSFDSVTDDEGYDDVNHMGHRVTDVSQSGPSGGNKGEDSLMLQYSVAKNADDLMQIPWNKDHDQSVSAVNASHKMADISVNVNTWKPLYYQDPRDVPESDSRKSLQEIEARSGISGVQLMKENSNPATVGNGNAKPVADIQKESQKALPSTPGIYPAGRPSEDADSRTIFVTNVHFAATKDNLSRHFNKFGEVLKVVIVTDAATGQPKGSAYVEFTRKEAADNALTLDGTSFMSRILKVVKRNAAHQDAAPLMTWPHFARGSPYAASRFTRASFPRGIPGAFRPRLPIKTGARSMQWKRDAQATPAESGAQVPGNSVLSPTARSLTYVRTEPKADGNSGHHLVEHLKVVFPNTHILVAESQWNTCIRTATSMSHYPIFMYM</sequence>
<keyword evidence="2" id="KW-1185">Reference proteome</keyword>
<evidence type="ECO:0000313" key="1">
    <source>
        <dbReference type="EMBL" id="KAJ0038046.1"/>
    </source>
</evidence>
<gene>
    <name evidence="1" type="ORF">Pint_24032</name>
</gene>
<accession>A0ACC0YL89</accession>
<reference evidence="2" key="1">
    <citation type="journal article" date="2023" name="G3 (Bethesda)">
        <title>Genome assembly and association tests identify interacting loci associated with vigor, precocity, and sex in interspecific pistachio rootstocks.</title>
        <authorList>
            <person name="Palmer W."/>
            <person name="Jacygrad E."/>
            <person name="Sagayaradj S."/>
            <person name="Cavanaugh K."/>
            <person name="Han R."/>
            <person name="Bertier L."/>
            <person name="Beede B."/>
            <person name="Kafkas S."/>
            <person name="Golino D."/>
            <person name="Preece J."/>
            <person name="Michelmore R."/>
        </authorList>
    </citation>
    <scope>NUCLEOTIDE SEQUENCE [LARGE SCALE GENOMIC DNA]</scope>
</reference>
<dbReference type="EMBL" id="CM047741">
    <property type="protein sequence ID" value="KAJ0038046.1"/>
    <property type="molecule type" value="Genomic_DNA"/>
</dbReference>
<proteinExistence type="predicted"/>
<dbReference type="Proteomes" id="UP001163603">
    <property type="component" value="Chromosome 6"/>
</dbReference>
<comment type="caution">
    <text evidence="1">The sequence shown here is derived from an EMBL/GenBank/DDBJ whole genome shotgun (WGS) entry which is preliminary data.</text>
</comment>
<evidence type="ECO:0000313" key="2">
    <source>
        <dbReference type="Proteomes" id="UP001163603"/>
    </source>
</evidence>
<protein>
    <submittedName>
        <fullName evidence="1">Uncharacterized protein</fullName>
    </submittedName>
</protein>